<dbReference type="PROSITE" id="PS51831">
    <property type="entry name" value="HD"/>
    <property type="match status" value="1"/>
</dbReference>
<name>A0A7C5L2H8_AQUAO</name>
<gene>
    <name evidence="2" type="ORF">ENJ61_03865</name>
</gene>
<dbReference type="SUPFAM" id="SSF109604">
    <property type="entry name" value="HD-domain/PDEase-like"/>
    <property type="match status" value="1"/>
</dbReference>
<dbReference type="InterPro" id="IPR006674">
    <property type="entry name" value="HD_domain"/>
</dbReference>
<dbReference type="SMART" id="SM00471">
    <property type="entry name" value="HDc"/>
    <property type="match status" value="1"/>
</dbReference>
<accession>A0A7C5L2H8</accession>
<dbReference type="Pfam" id="PF01966">
    <property type="entry name" value="HD"/>
    <property type="match status" value="1"/>
</dbReference>
<dbReference type="EMBL" id="DRNB01000143">
    <property type="protein sequence ID" value="HHJ64024.1"/>
    <property type="molecule type" value="Genomic_DNA"/>
</dbReference>
<dbReference type="Pfam" id="PF19276">
    <property type="entry name" value="HD_assoc_2"/>
    <property type="match status" value="1"/>
</dbReference>
<protein>
    <submittedName>
        <fullName evidence="2">HD domain-containing protein</fullName>
    </submittedName>
</protein>
<dbReference type="InterPro" id="IPR045509">
    <property type="entry name" value="HD_assoc_2"/>
</dbReference>
<dbReference type="PANTHER" id="PTHR11373:SF4">
    <property type="entry name" value="DEOXYNUCLEOSIDE TRIPHOSPHATE TRIPHOSPHOHYDROLASE SAMHD1"/>
    <property type="match status" value="1"/>
</dbReference>
<dbReference type="Gene3D" id="3.30.70.1370">
    <property type="entry name" value="HD domain like"/>
    <property type="match status" value="1"/>
</dbReference>
<sequence>MYKEFSDPLYGFVRIDLRELSLIDSMVFQRLRYVKQLGLAYLVFPSAHHTRFEHALGVLHIADSILRGSLRDPDARTRTLVRLAALLHDLGHPPFSHTTEVLLPQRRTHEDVTRRIVLESEVYETLRRNFDLSHEDVELLLRITLGKPEDEEERLLSELITGQFGADRMDYLRRDAFFCGVSYGLFDLNRLLSTLQVVFEEGRRVLAVHRSGLRALENFLISRHFMYLQVYFHKVVRILSIHLVELIRKILPEESFDRLETFLRMNDCTVLSRALAEPACREDLERLFGRKHFKEVFSTKERELFEELRRELLLRYPAEVLRFDEARKDPYDEEVFIFDGSGIVRAGEVSDLIASLKPIEIYRVYVKPELRGEVCSLLRRLV</sequence>
<dbReference type="GO" id="GO:0008832">
    <property type="term" value="F:dGTPase activity"/>
    <property type="evidence" value="ECO:0007669"/>
    <property type="project" value="TreeGrafter"/>
</dbReference>
<dbReference type="Proteomes" id="UP000885792">
    <property type="component" value="Unassembled WGS sequence"/>
</dbReference>
<dbReference type="Gene3D" id="1.10.3210.10">
    <property type="entry name" value="Hypothetical protein af1432"/>
    <property type="match status" value="1"/>
</dbReference>
<reference evidence="2" key="1">
    <citation type="journal article" date="2020" name="mSystems">
        <title>Genome- and Community-Level Interaction Insights into Carbon Utilization and Element Cycling Functions of Hydrothermarchaeota in Hydrothermal Sediment.</title>
        <authorList>
            <person name="Zhou Z."/>
            <person name="Liu Y."/>
            <person name="Xu W."/>
            <person name="Pan J."/>
            <person name="Luo Z.H."/>
            <person name="Li M."/>
        </authorList>
    </citation>
    <scope>NUCLEOTIDE SEQUENCE [LARGE SCALE GENOMIC DNA]</scope>
    <source>
        <strain evidence="2">HyVt-501</strain>
    </source>
</reference>
<dbReference type="AlphaFoldDB" id="A0A7C5L2H8"/>
<dbReference type="InterPro" id="IPR050135">
    <property type="entry name" value="dGTPase-like"/>
</dbReference>
<dbReference type="CDD" id="cd00077">
    <property type="entry name" value="HDc"/>
    <property type="match status" value="1"/>
</dbReference>
<evidence type="ECO:0000259" key="1">
    <source>
        <dbReference type="PROSITE" id="PS51831"/>
    </source>
</evidence>
<evidence type="ECO:0000313" key="2">
    <source>
        <dbReference type="EMBL" id="HHJ64024.1"/>
    </source>
</evidence>
<proteinExistence type="predicted"/>
<dbReference type="GO" id="GO:0006203">
    <property type="term" value="P:dGTP catabolic process"/>
    <property type="evidence" value="ECO:0007669"/>
    <property type="project" value="TreeGrafter"/>
</dbReference>
<dbReference type="InterPro" id="IPR003607">
    <property type="entry name" value="HD/PDEase_dom"/>
</dbReference>
<dbReference type="PANTHER" id="PTHR11373">
    <property type="entry name" value="DEOXYNUCLEOSIDE TRIPHOSPHATE TRIPHOSPHOHYDROLASE"/>
    <property type="match status" value="1"/>
</dbReference>
<feature type="domain" description="HD" evidence="1">
    <location>
        <begin position="51"/>
        <end position="172"/>
    </location>
</feature>
<comment type="caution">
    <text evidence="2">The sequence shown here is derived from an EMBL/GenBank/DDBJ whole genome shotgun (WGS) entry which is preliminary data.</text>
</comment>
<organism evidence="2">
    <name type="scientific">Aquifex aeolicus</name>
    <dbReference type="NCBI Taxonomy" id="63363"/>
    <lineage>
        <taxon>Bacteria</taxon>
        <taxon>Pseudomonadati</taxon>
        <taxon>Aquificota</taxon>
        <taxon>Aquificia</taxon>
        <taxon>Aquificales</taxon>
        <taxon>Aquificaceae</taxon>
        <taxon>Aquifex</taxon>
    </lineage>
</organism>